<dbReference type="InterPro" id="IPR038550">
    <property type="entry name" value="GPCR_3_9-Cys_sf"/>
</dbReference>
<evidence type="ECO:0000256" key="6">
    <source>
        <dbReference type="ARBA" id="ARBA00023136"/>
    </source>
</evidence>
<keyword evidence="3 10" id="KW-0812">Transmembrane</keyword>
<feature type="transmembrane region" description="Helical" evidence="10">
    <location>
        <begin position="482"/>
        <end position="500"/>
    </location>
</feature>
<proteinExistence type="predicted"/>
<feature type="transmembrane region" description="Helical" evidence="10">
    <location>
        <begin position="546"/>
        <end position="567"/>
    </location>
</feature>
<keyword evidence="2" id="KW-1003">Cell membrane</keyword>
<dbReference type="GO" id="GO:0004930">
    <property type="term" value="F:G protein-coupled receptor activity"/>
    <property type="evidence" value="ECO:0007669"/>
    <property type="project" value="UniProtKB-KW"/>
</dbReference>
<evidence type="ECO:0000256" key="10">
    <source>
        <dbReference type="SAM" id="Phobius"/>
    </source>
</evidence>
<dbReference type="EMBL" id="CAJFCJ010000006">
    <property type="protein sequence ID" value="CAD5115843.1"/>
    <property type="molecule type" value="Genomic_DNA"/>
</dbReference>
<dbReference type="InterPro" id="IPR000337">
    <property type="entry name" value="GPCR_3"/>
</dbReference>
<dbReference type="PRINTS" id="PR00248">
    <property type="entry name" value="GPCRMGR"/>
</dbReference>
<dbReference type="Gene3D" id="2.10.50.30">
    <property type="entry name" value="GPCR, family 3, nine cysteines domain"/>
    <property type="match status" value="1"/>
</dbReference>
<evidence type="ECO:0000256" key="1">
    <source>
        <dbReference type="ARBA" id="ARBA00004651"/>
    </source>
</evidence>
<feature type="domain" description="G-protein coupled receptors family 3 profile" evidence="11">
    <location>
        <begin position="476"/>
        <end position="577"/>
    </location>
</feature>
<organism evidence="12 13">
    <name type="scientific">Dimorphilus gyrociliatus</name>
    <dbReference type="NCBI Taxonomy" id="2664684"/>
    <lineage>
        <taxon>Eukaryota</taxon>
        <taxon>Metazoa</taxon>
        <taxon>Spiralia</taxon>
        <taxon>Lophotrochozoa</taxon>
        <taxon>Annelida</taxon>
        <taxon>Polychaeta</taxon>
        <taxon>Polychaeta incertae sedis</taxon>
        <taxon>Dinophilidae</taxon>
        <taxon>Dimorphilus</taxon>
    </lineage>
</organism>
<dbReference type="PANTHER" id="PTHR24060">
    <property type="entry name" value="METABOTROPIC GLUTAMATE RECEPTOR"/>
    <property type="match status" value="1"/>
</dbReference>
<gene>
    <name evidence="12" type="ORF">DGYR_LOCUS4536</name>
</gene>
<dbReference type="AlphaFoldDB" id="A0A7I8VI08"/>
<dbReference type="InterPro" id="IPR050726">
    <property type="entry name" value="mGluR"/>
</dbReference>
<accession>A0A7I8VI08</accession>
<protein>
    <submittedName>
        <fullName evidence="12">DgyrCDS4786</fullName>
    </submittedName>
</protein>
<name>A0A7I8VI08_9ANNE</name>
<dbReference type="OrthoDB" id="6133044at2759"/>
<dbReference type="InterPro" id="IPR017978">
    <property type="entry name" value="GPCR_3_C"/>
</dbReference>
<dbReference type="Proteomes" id="UP000549394">
    <property type="component" value="Unassembled WGS sequence"/>
</dbReference>
<dbReference type="Gene3D" id="3.40.50.2300">
    <property type="match status" value="2"/>
</dbReference>
<evidence type="ECO:0000313" key="12">
    <source>
        <dbReference type="EMBL" id="CAD5115843.1"/>
    </source>
</evidence>
<keyword evidence="4 10" id="KW-1133">Transmembrane helix</keyword>
<evidence type="ECO:0000256" key="7">
    <source>
        <dbReference type="ARBA" id="ARBA00023170"/>
    </source>
</evidence>
<comment type="subcellular location">
    <subcellularLocation>
        <location evidence="1">Cell membrane</location>
        <topology evidence="1">Multi-pass membrane protein</topology>
    </subcellularLocation>
</comment>
<dbReference type="SUPFAM" id="SSF53822">
    <property type="entry name" value="Periplasmic binding protein-like I"/>
    <property type="match status" value="1"/>
</dbReference>
<keyword evidence="5" id="KW-0297">G-protein coupled receptor</keyword>
<dbReference type="InterPro" id="IPR001828">
    <property type="entry name" value="ANF_lig-bd_rcpt"/>
</dbReference>
<keyword evidence="8" id="KW-0325">Glycoprotein</keyword>
<dbReference type="PROSITE" id="PS50259">
    <property type="entry name" value="G_PROTEIN_RECEP_F3_4"/>
    <property type="match status" value="1"/>
</dbReference>
<evidence type="ECO:0000256" key="9">
    <source>
        <dbReference type="ARBA" id="ARBA00023224"/>
    </source>
</evidence>
<dbReference type="InterPro" id="IPR028082">
    <property type="entry name" value="Peripla_BP_I"/>
</dbReference>
<dbReference type="Pfam" id="PF00003">
    <property type="entry name" value="7tm_3"/>
    <property type="match status" value="1"/>
</dbReference>
<evidence type="ECO:0000256" key="3">
    <source>
        <dbReference type="ARBA" id="ARBA00022692"/>
    </source>
</evidence>
<keyword evidence="9" id="KW-0807">Transducer</keyword>
<dbReference type="GO" id="GO:0005886">
    <property type="term" value="C:plasma membrane"/>
    <property type="evidence" value="ECO:0007669"/>
    <property type="project" value="UniProtKB-SubCell"/>
</dbReference>
<evidence type="ECO:0000256" key="5">
    <source>
        <dbReference type="ARBA" id="ARBA00023040"/>
    </source>
</evidence>
<keyword evidence="6 10" id="KW-0472">Membrane</keyword>
<evidence type="ECO:0000256" key="4">
    <source>
        <dbReference type="ARBA" id="ARBA00022989"/>
    </source>
</evidence>
<keyword evidence="7" id="KW-0675">Receptor</keyword>
<keyword evidence="13" id="KW-1185">Reference proteome</keyword>
<evidence type="ECO:0000256" key="2">
    <source>
        <dbReference type="ARBA" id="ARBA00022475"/>
    </source>
</evidence>
<evidence type="ECO:0000313" key="13">
    <source>
        <dbReference type="Proteomes" id="UP000549394"/>
    </source>
</evidence>
<dbReference type="Pfam" id="PF01094">
    <property type="entry name" value="ANF_receptor"/>
    <property type="match status" value="1"/>
</dbReference>
<feature type="transmembrane region" description="Helical" evidence="10">
    <location>
        <begin position="512"/>
        <end position="534"/>
    </location>
</feature>
<reference evidence="12 13" key="1">
    <citation type="submission" date="2020-08" db="EMBL/GenBank/DDBJ databases">
        <authorList>
            <person name="Hejnol A."/>
        </authorList>
    </citation>
    <scope>NUCLEOTIDE SEQUENCE [LARGE SCALE GENOMIC DNA]</scope>
</reference>
<evidence type="ECO:0000256" key="8">
    <source>
        <dbReference type="ARBA" id="ARBA00023180"/>
    </source>
</evidence>
<comment type="caution">
    <text evidence="12">The sequence shown here is derived from an EMBL/GenBank/DDBJ whole genome shotgun (WGS) entry which is preliminary data.</text>
</comment>
<evidence type="ECO:0000259" key="11">
    <source>
        <dbReference type="PROSITE" id="PS50259"/>
    </source>
</evidence>
<sequence>MAIRQVNEDTNLLSGIKLGYSILDDCDNFLSVIGESLLFLPEQRFEVNAVVGPYSSTQARVVAPLFGLYEIPQISTSASSDDLSDKSRYPYFSRVVSPDKFQAVALVSFMYENGWNVFTIVYSEGPYGENAARWIKNVAAQRNICVSSYIKVPGQSTKNDWNRICKKLKRDTRTDIVVLALGNSNSNFFFRKISGDDVLLSKLYLGTDSLSFLEEKSRSVVKYNTFFTNFPFIEVPGLREEVYGEIPKNSTENPWLYEYWSKIFDCSWSKTKLHTKICQTHSKISSLKEKQLKFSEAWSSGIYDSVLIFSRVMDAIIKEDCPNATKHELNSCVTGQKILEKTRKGTFPSLTGNVLFDSVGDVIGDYDIVQFTVAGDRRTVGKWFRSNNTITWKKSPIAWFRNKKPKGICSFPCPPKHYRITFQTTCCWECRRCRENEIIIDNSSCACCPEFTWPDAETATMCLNIEPWSSKLSDTHSICLELFAVFGLAAELFIVIVYILNRKVQLIKASSLILSLFSLLGVAIILLTVFFILAQPTKQICYVQRILFNLSYTILYAPLLCKVARLLRIFRAGTEGRTNLNTDSAETTVYPRKLR</sequence>